<dbReference type="Proteomes" id="UP001516400">
    <property type="component" value="Unassembled WGS sequence"/>
</dbReference>
<reference evidence="1 2" key="1">
    <citation type="journal article" date="2021" name="BMC Biol.">
        <title>Horizontally acquired antibacterial genes associated with adaptive radiation of ladybird beetles.</title>
        <authorList>
            <person name="Li H.S."/>
            <person name="Tang X.F."/>
            <person name="Huang Y.H."/>
            <person name="Xu Z.Y."/>
            <person name="Chen M.L."/>
            <person name="Du X.Y."/>
            <person name="Qiu B.Y."/>
            <person name="Chen P.T."/>
            <person name="Zhang W."/>
            <person name="Slipinski A."/>
            <person name="Escalona H.E."/>
            <person name="Waterhouse R.M."/>
            <person name="Zwick A."/>
            <person name="Pang H."/>
        </authorList>
    </citation>
    <scope>NUCLEOTIDE SEQUENCE [LARGE SCALE GENOMIC DNA]</scope>
    <source>
        <strain evidence="1">SYSU2018</strain>
    </source>
</reference>
<comment type="caution">
    <text evidence="1">The sequence shown here is derived from an EMBL/GenBank/DDBJ whole genome shotgun (WGS) entry which is preliminary data.</text>
</comment>
<name>A0ABD2N9F4_9CUCU</name>
<sequence length="173" mass="20099">MHQAAEESLGELNIRRNKKSPYWWNDSIKESVEEKKRAYNKWLTTEDSEDRKYHTRISREGTELELNEQNTEITKIIPQEVKIHICLQKNGRSPGPGQAKSCDIKRDCKEVLEHPRQEAKKLLTRDRNNLRLLVGIVTGRLKLGTYVSKGSDQQEPVENFLHGFADFLPTKND</sequence>
<protein>
    <submittedName>
        <fullName evidence="1">Uncharacterized protein</fullName>
    </submittedName>
</protein>
<evidence type="ECO:0000313" key="1">
    <source>
        <dbReference type="EMBL" id="KAL3275174.1"/>
    </source>
</evidence>
<accession>A0ABD2N9F4</accession>
<proteinExistence type="predicted"/>
<dbReference type="EMBL" id="JABFTP020000083">
    <property type="protein sequence ID" value="KAL3275174.1"/>
    <property type="molecule type" value="Genomic_DNA"/>
</dbReference>
<organism evidence="1 2">
    <name type="scientific">Cryptolaemus montrouzieri</name>
    <dbReference type="NCBI Taxonomy" id="559131"/>
    <lineage>
        <taxon>Eukaryota</taxon>
        <taxon>Metazoa</taxon>
        <taxon>Ecdysozoa</taxon>
        <taxon>Arthropoda</taxon>
        <taxon>Hexapoda</taxon>
        <taxon>Insecta</taxon>
        <taxon>Pterygota</taxon>
        <taxon>Neoptera</taxon>
        <taxon>Endopterygota</taxon>
        <taxon>Coleoptera</taxon>
        <taxon>Polyphaga</taxon>
        <taxon>Cucujiformia</taxon>
        <taxon>Coccinelloidea</taxon>
        <taxon>Coccinellidae</taxon>
        <taxon>Scymninae</taxon>
        <taxon>Scymnini</taxon>
        <taxon>Cryptolaemus</taxon>
    </lineage>
</organism>
<gene>
    <name evidence="1" type="ORF">HHI36_019944</name>
</gene>
<evidence type="ECO:0000313" key="2">
    <source>
        <dbReference type="Proteomes" id="UP001516400"/>
    </source>
</evidence>
<keyword evidence="2" id="KW-1185">Reference proteome</keyword>
<dbReference type="AlphaFoldDB" id="A0ABD2N9F4"/>